<keyword evidence="6" id="KW-0963">Cytoplasm</keyword>
<dbReference type="Gene3D" id="3.40.50.2020">
    <property type="match status" value="1"/>
</dbReference>
<dbReference type="PANTHER" id="PTHR32315:SF3">
    <property type="entry name" value="ADENINE PHOSPHORIBOSYLTRANSFERASE"/>
    <property type="match status" value="1"/>
</dbReference>
<evidence type="ECO:0000256" key="7">
    <source>
        <dbReference type="ARBA" id="ARBA00022676"/>
    </source>
</evidence>
<comment type="subcellular location">
    <subcellularLocation>
        <location evidence="2">Cytoplasm</location>
    </subcellularLocation>
</comment>
<accession>A0ABT0P0H7</accession>
<feature type="non-terminal residue" evidence="10">
    <location>
        <position position="1"/>
    </location>
</feature>
<organism evidence="10 11">
    <name type="scientific">Streptomyces lavenduligriseus</name>
    <dbReference type="NCBI Taxonomy" id="67315"/>
    <lineage>
        <taxon>Bacteria</taxon>
        <taxon>Bacillati</taxon>
        <taxon>Actinomycetota</taxon>
        <taxon>Actinomycetes</taxon>
        <taxon>Kitasatosporales</taxon>
        <taxon>Streptomycetaceae</taxon>
        <taxon>Streptomyces</taxon>
    </lineage>
</organism>
<dbReference type="EC" id="2.4.2.7" evidence="5"/>
<name>A0ABT0P0H7_9ACTN</name>
<evidence type="ECO:0000256" key="6">
    <source>
        <dbReference type="ARBA" id="ARBA00022490"/>
    </source>
</evidence>
<protein>
    <recommendedName>
        <fullName evidence="5">adenine phosphoribosyltransferase</fullName>
        <ecNumber evidence="5">2.4.2.7</ecNumber>
    </recommendedName>
</protein>
<dbReference type="Proteomes" id="UP001202052">
    <property type="component" value="Unassembled WGS sequence"/>
</dbReference>
<dbReference type="CDD" id="cd06223">
    <property type="entry name" value="PRTases_typeI"/>
    <property type="match status" value="1"/>
</dbReference>
<comment type="similarity">
    <text evidence="4">Belongs to the purine/pyrimidine phosphoribosyltransferase family.</text>
</comment>
<evidence type="ECO:0000256" key="5">
    <source>
        <dbReference type="ARBA" id="ARBA00011893"/>
    </source>
</evidence>
<dbReference type="InterPro" id="IPR000836">
    <property type="entry name" value="PRTase_dom"/>
</dbReference>
<evidence type="ECO:0000256" key="8">
    <source>
        <dbReference type="ARBA" id="ARBA00022679"/>
    </source>
</evidence>
<evidence type="ECO:0000256" key="3">
    <source>
        <dbReference type="ARBA" id="ARBA00004659"/>
    </source>
</evidence>
<keyword evidence="11" id="KW-1185">Reference proteome</keyword>
<keyword evidence="8" id="KW-0808">Transferase</keyword>
<evidence type="ECO:0000313" key="10">
    <source>
        <dbReference type="EMBL" id="MCL3997235.1"/>
    </source>
</evidence>
<keyword evidence="7" id="KW-0328">Glycosyltransferase</keyword>
<dbReference type="InterPro" id="IPR029057">
    <property type="entry name" value="PRTase-like"/>
</dbReference>
<evidence type="ECO:0000256" key="4">
    <source>
        <dbReference type="ARBA" id="ARBA00008391"/>
    </source>
</evidence>
<dbReference type="PANTHER" id="PTHR32315">
    <property type="entry name" value="ADENINE PHOSPHORIBOSYLTRANSFERASE"/>
    <property type="match status" value="1"/>
</dbReference>
<dbReference type="InterPro" id="IPR050054">
    <property type="entry name" value="UPRTase/APRTase"/>
</dbReference>
<reference evidence="10 11" key="1">
    <citation type="submission" date="2022-05" db="EMBL/GenBank/DDBJ databases">
        <title>Genome Resource of Streptomyces lavenduligriseus GA1-1, a Strain with Broad-Spectrum Antifungal Activity against Phytopathogenic Fungi.</title>
        <authorList>
            <person name="Qi D."/>
        </authorList>
    </citation>
    <scope>NUCLEOTIDE SEQUENCE [LARGE SCALE GENOMIC DNA]</scope>
    <source>
        <strain evidence="10 11">GA1-1</strain>
    </source>
</reference>
<evidence type="ECO:0000256" key="2">
    <source>
        <dbReference type="ARBA" id="ARBA00004496"/>
    </source>
</evidence>
<dbReference type="SUPFAM" id="SSF53271">
    <property type="entry name" value="PRTase-like"/>
    <property type="match status" value="1"/>
</dbReference>
<comment type="caution">
    <text evidence="10">The sequence shown here is derived from an EMBL/GenBank/DDBJ whole genome shotgun (WGS) entry which is preliminary data.</text>
</comment>
<sequence>RFCLFGQRRAQVRITANVECHLARLCSPSGESGCLGCQFVRRLAITMSHARGLVLERFRWIGGHADVWQVFRDPEALAAVVRGLAGPFREDGVTAVCGIESRGFLLGAAAAVELGVGFAAVRKGEGIFPGKKVTRCSDPDYRGTRQELRLQRMAVGPEDRVLLVDDWIETGSQASAVRSMVEECGGQWAGCSVIVDQTAPARRADLGVRSIVTAAELPTWDGQS</sequence>
<evidence type="ECO:0000313" key="11">
    <source>
        <dbReference type="Proteomes" id="UP001202052"/>
    </source>
</evidence>
<dbReference type="RefSeq" id="WP_249492128.1">
    <property type="nucleotide sequence ID" value="NZ_JAMCCK010000042.1"/>
</dbReference>
<dbReference type="EMBL" id="JAMCCK010000042">
    <property type="protein sequence ID" value="MCL3997235.1"/>
    <property type="molecule type" value="Genomic_DNA"/>
</dbReference>
<comment type="catalytic activity">
    <reaction evidence="1">
        <text>AMP + diphosphate = 5-phospho-alpha-D-ribose 1-diphosphate + adenine</text>
        <dbReference type="Rhea" id="RHEA:16609"/>
        <dbReference type="ChEBI" id="CHEBI:16708"/>
        <dbReference type="ChEBI" id="CHEBI:33019"/>
        <dbReference type="ChEBI" id="CHEBI:58017"/>
        <dbReference type="ChEBI" id="CHEBI:456215"/>
        <dbReference type="EC" id="2.4.2.7"/>
    </reaction>
</comment>
<comment type="pathway">
    <text evidence="3">Purine metabolism; AMP biosynthesis via salvage pathway; AMP from adenine: step 1/1.</text>
</comment>
<evidence type="ECO:0000256" key="1">
    <source>
        <dbReference type="ARBA" id="ARBA00000868"/>
    </source>
</evidence>
<proteinExistence type="inferred from homology"/>
<keyword evidence="9" id="KW-0660">Purine salvage</keyword>
<gene>
    <name evidence="10" type="ORF">M4438_27685</name>
</gene>
<evidence type="ECO:0000256" key="9">
    <source>
        <dbReference type="ARBA" id="ARBA00022726"/>
    </source>
</evidence>